<proteinExistence type="predicted"/>
<keyword evidence="1" id="KW-0694">RNA-binding</keyword>
<dbReference type="GO" id="GO:0006355">
    <property type="term" value="P:regulation of DNA-templated transcription"/>
    <property type="evidence" value="ECO:0007669"/>
    <property type="project" value="InterPro"/>
</dbReference>
<dbReference type="PIRSF" id="PIRSF016897">
    <property type="entry name" value="GlpP"/>
    <property type="match status" value="1"/>
</dbReference>
<dbReference type="EMBL" id="PDOD01000003">
    <property type="protein sequence ID" value="PYZ92614.1"/>
    <property type="molecule type" value="Genomic_DNA"/>
</dbReference>
<keyword evidence="1" id="KW-0319">Glycerol metabolism</keyword>
<gene>
    <name evidence="2" type="ORF">CR194_13160</name>
</gene>
<dbReference type="Pfam" id="PF04309">
    <property type="entry name" value="G3P_antiterm"/>
    <property type="match status" value="1"/>
</dbReference>
<comment type="caution">
    <text evidence="2">The sequence shown here is derived from an EMBL/GenBank/DDBJ whole genome shotgun (WGS) entry which is preliminary data.</text>
</comment>
<evidence type="ECO:0000256" key="1">
    <source>
        <dbReference type="PIRNR" id="PIRNR016897"/>
    </source>
</evidence>
<dbReference type="InterPro" id="IPR006699">
    <property type="entry name" value="GlpP"/>
</dbReference>
<keyword evidence="1" id="KW-0804">Transcription</keyword>
<keyword evidence="1" id="KW-0805">Transcription regulation</keyword>
<dbReference type="RefSeq" id="WP_110610164.1">
    <property type="nucleotide sequence ID" value="NZ_PDOD01000003.1"/>
</dbReference>
<keyword evidence="3" id="KW-1185">Reference proteome</keyword>
<dbReference type="Gene3D" id="3.20.20.70">
    <property type="entry name" value="Aldolase class I"/>
    <property type="match status" value="1"/>
</dbReference>
<evidence type="ECO:0000313" key="2">
    <source>
        <dbReference type="EMBL" id="PYZ92614.1"/>
    </source>
</evidence>
<dbReference type="PANTHER" id="PTHR35787:SF1">
    <property type="entry name" value="GLYCEROL UPTAKE OPERON ANTITERMINATOR REGULATORY PROTEIN"/>
    <property type="match status" value="1"/>
</dbReference>
<dbReference type="AlphaFoldDB" id="A0A323TF12"/>
<protein>
    <recommendedName>
        <fullName evidence="1">Glycerol uptake operon antiterminator regulatory protein</fullName>
    </recommendedName>
</protein>
<dbReference type="SUPFAM" id="SSF110391">
    <property type="entry name" value="GlpP-like"/>
    <property type="match status" value="1"/>
</dbReference>
<name>A0A323TF12_9BACI</name>
<dbReference type="GO" id="GO:0006071">
    <property type="term" value="P:glycerol metabolic process"/>
    <property type="evidence" value="ECO:0007669"/>
    <property type="project" value="UniProtKB-UniRule"/>
</dbReference>
<dbReference type="Proteomes" id="UP000248214">
    <property type="component" value="Unassembled WGS sequence"/>
</dbReference>
<dbReference type="InterPro" id="IPR013785">
    <property type="entry name" value="Aldolase_TIM"/>
</dbReference>
<dbReference type="GO" id="GO:0003723">
    <property type="term" value="F:RNA binding"/>
    <property type="evidence" value="ECO:0007669"/>
    <property type="project" value="UniProtKB-KW"/>
</dbReference>
<reference evidence="2 3" key="1">
    <citation type="submission" date="2017-10" db="EMBL/GenBank/DDBJ databases">
        <title>Bacillus sp. nov., a halophilic bacterium isolated from a Keqin Lake.</title>
        <authorList>
            <person name="Wang H."/>
        </authorList>
    </citation>
    <scope>NUCLEOTIDE SEQUENCE [LARGE SCALE GENOMIC DNA]</scope>
    <source>
        <strain evidence="2 3">KQ-12</strain>
    </source>
</reference>
<organism evidence="2 3">
    <name type="scientific">Salipaludibacillus keqinensis</name>
    <dbReference type="NCBI Taxonomy" id="2045207"/>
    <lineage>
        <taxon>Bacteria</taxon>
        <taxon>Bacillati</taxon>
        <taxon>Bacillota</taxon>
        <taxon>Bacilli</taxon>
        <taxon>Bacillales</taxon>
        <taxon>Bacillaceae</taxon>
    </lineage>
</organism>
<dbReference type="OrthoDB" id="9799580at2"/>
<comment type="function">
    <text evidence="1">Regulates expression of the glpD operon. In the presence of glycerol 3-phosphate (G3P) causes antitermination of transcription of glpD at the inverted repeat of the leader region to enhance its transcription. Binds and stabilizes glpD leader mRNA.</text>
</comment>
<sequence>MKVKSKKSDQLVNMIESQVIAAISSPNQIDQAIKSQCNVAFLLTGDICNMHTHVNRLQQGGLSVFVHLDLIEGLKSDKKAVQFIGEVIKPEGIITTKPFLIKYAKSIGLITIQRLFLIDSTALEKGMQMVESSKPDAIEMLPGIIPKVVDRISRTMDMPIITGGLLETKEEVMESLEAGALATSIGSPCLWDIDL</sequence>
<accession>A0A323TF12</accession>
<dbReference type="PANTHER" id="PTHR35787">
    <property type="entry name" value="GLYCEROL UPTAKE OPERON ANTITERMINATOR REGULATORY PROTEIN"/>
    <property type="match status" value="1"/>
</dbReference>
<evidence type="ECO:0000313" key="3">
    <source>
        <dbReference type="Proteomes" id="UP000248214"/>
    </source>
</evidence>